<dbReference type="Pfam" id="PF00891">
    <property type="entry name" value="Methyltransf_2"/>
    <property type="match status" value="1"/>
</dbReference>
<feature type="region of interest" description="Disordered" evidence="4">
    <location>
        <begin position="155"/>
        <end position="196"/>
    </location>
</feature>
<feature type="region of interest" description="Disordered" evidence="4">
    <location>
        <begin position="1021"/>
        <end position="1046"/>
    </location>
</feature>
<feature type="region of interest" description="Disordered" evidence="4">
    <location>
        <begin position="952"/>
        <end position="992"/>
    </location>
</feature>
<evidence type="ECO:0000313" key="6">
    <source>
        <dbReference type="EMBL" id="TRM58535.1"/>
    </source>
</evidence>
<accession>A0A550C157</accession>
<keyword evidence="3" id="KW-0949">S-adenosyl-L-methionine</keyword>
<proteinExistence type="predicted"/>
<feature type="region of interest" description="Disordered" evidence="4">
    <location>
        <begin position="789"/>
        <end position="912"/>
    </location>
</feature>
<name>A0A550C157_9AGAR</name>
<feature type="compositionally biased region" description="Low complexity" evidence="4">
    <location>
        <begin position="889"/>
        <end position="901"/>
    </location>
</feature>
<evidence type="ECO:0000256" key="3">
    <source>
        <dbReference type="ARBA" id="ARBA00022691"/>
    </source>
</evidence>
<keyword evidence="1" id="KW-0489">Methyltransferase</keyword>
<evidence type="ECO:0000256" key="4">
    <source>
        <dbReference type="SAM" id="MobiDB-lite"/>
    </source>
</evidence>
<dbReference type="PANTHER" id="PTHR43712:SF2">
    <property type="entry name" value="O-METHYLTRANSFERASE CICE"/>
    <property type="match status" value="1"/>
</dbReference>
<dbReference type="AlphaFoldDB" id="A0A550C157"/>
<evidence type="ECO:0000313" key="7">
    <source>
        <dbReference type="Proteomes" id="UP000320762"/>
    </source>
</evidence>
<dbReference type="PROSITE" id="PS51683">
    <property type="entry name" value="SAM_OMT_II"/>
    <property type="match status" value="1"/>
</dbReference>
<organism evidence="6 7">
    <name type="scientific">Schizophyllum amplum</name>
    <dbReference type="NCBI Taxonomy" id="97359"/>
    <lineage>
        <taxon>Eukaryota</taxon>
        <taxon>Fungi</taxon>
        <taxon>Dikarya</taxon>
        <taxon>Basidiomycota</taxon>
        <taxon>Agaricomycotina</taxon>
        <taxon>Agaricomycetes</taxon>
        <taxon>Agaricomycetidae</taxon>
        <taxon>Agaricales</taxon>
        <taxon>Schizophyllaceae</taxon>
        <taxon>Schizophyllum</taxon>
    </lineage>
</organism>
<reference evidence="6 7" key="1">
    <citation type="journal article" date="2019" name="New Phytol.">
        <title>Comparative genomics reveals unique wood-decay strategies and fruiting body development in the Schizophyllaceae.</title>
        <authorList>
            <person name="Almasi E."/>
            <person name="Sahu N."/>
            <person name="Krizsan K."/>
            <person name="Balint B."/>
            <person name="Kovacs G.M."/>
            <person name="Kiss B."/>
            <person name="Cseklye J."/>
            <person name="Drula E."/>
            <person name="Henrissat B."/>
            <person name="Nagy I."/>
            <person name="Chovatia M."/>
            <person name="Adam C."/>
            <person name="LaButti K."/>
            <person name="Lipzen A."/>
            <person name="Riley R."/>
            <person name="Grigoriev I.V."/>
            <person name="Nagy L.G."/>
        </authorList>
    </citation>
    <scope>NUCLEOTIDE SEQUENCE [LARGE SCALE GENOMIC DNA]</scope>
    <source>
        <strain evidence="6 7">NL-1724</strain>
    </source>
</reference>
<feature type="compositionally biased region" description="Polar residues" evidence="4">
    <location>
        <begin position="111"/>
        <end position="126"/>
    </location>
</feature>
<feature type="compositionally biased region" description="Polar residues" evidence="4">
    <location>
        <begin position="952"/>
        <end position="964"/>
    </location>
</feature>
<dbReference type="InterPro" id="IPR029063">
    <property type="entry name" value="SAM-dependent_MTases_sf"/>
</dbReference>
<dbReference type="InterPro" id="IPR016461">
    <property type="entry name" value="COMT-like"/>
</dbReference>
<feature type="region of interest" description="Disordered" evidence="4">
    <location>
        <begin position="81"/>
        <end position="143"/>
    </location>
</feature>
<feature type="domain" description="O-methyltransferase C-terminal" evidence="5">
    <location>
        <begin position="430"/>
        <end position="597"/>
    </location>
</feature>
<keyword evidence="7" id="KW-1185">Reference proteome</keyword>
<evidence type="ECO:0000256" key="1">
    <source>
        <dbReference type="ARBA" id="ARBA00022603"/>
    </source>
</evidence>
<dbReference type="OrthoDB" id="2410195at2759"/>
<dbReference type="Gene3D" id="3.40.50.150">
    <property type="entry name" value="Vaccinia Virus protein VP39"/>
    <property type="match status" value="1"/>
</dbReference>
<dbReference type="EMBL" id="VDMD01000035">
    <property type="protein sequence ID" value="TRM58535.1"/>
    <property type="molecule type" value="Genomic_DNA"/>
</dbReference>
<feature type="compositionally biased region" description="Low complexity" evidence="4">
    <location>
        <begin position="166"/>
        <end position="180"/>
    </location>
</feature>
<feature type="region of interest" description="Disordered" evidence="4">
    <location>
        <begin position="1139"/>
        <end position="1167"/>
    </location>
</feature>
<feature type="compositionally biased region" description="Low complexity" evidence="4">
    <location>
        <begin position="808"/>
        <end position="826"/>
    </location>
</feature>
<comment type="caution">
    <text evidence="6">The sequence shown here is derived from an EMBL/GenBank/DDBJ whole genome shotgun (WGS) entry which is preliminary data.</text>
</comment>
<dbReference type="PANTHER" id="PTHR43712">
    <property type="entry name" value="PUTATIVE (AFU_ORTHOLOGUE AFUA_4G14580)-RELATED"/>
    <property type="match status" value="1"/>
</dbReference>
<evidence type="ECO:0000256" key="2">
    <source>
        <dbReference type="ARBA" id="ARBA00022679"/>
    </source>
</evidence>
<dbReference type="GO" id="GO:0008171">
    <property type="term" value="F:O-methyltransferase activity"/>
    <property type="evidence" value="ECO:0007669"/>
    <property type="project" value="InterPro"/>
</dbReference>
<dbReference type="GO" id="GO:0032259">
    <property type="term" value="P:methylation"/>
    <property type="evidence" value="ECO:0007669"/>
    <property type="project" value="UniProtKB-KW"/>
</dbReference>
<gene>
    <name evidence="6" type="ORF">BD626DRAFT_511396</name>
</gene>
<feature type="compositionally biased region" description="Low complexity" evidence="4">
    <location>
        <begin position="846"/>
        <end position="879"/>
    </location>
</feature>
<dbReference type="InterPro" id="IPR001077">
    <property type="entry name" value="COMT_C"/>
</dbReference>
<dbReference type="SUPFAM" id="SSF53335">
    <property type="entry name" value="S-adenosyl-L-methionine-dependent methyltransferases"/>
    <property type="match status" value="1"/>
</dbReference>
<keyword evidence="2" id="KW-0808">Transferase</keyword>
<sequence length="1167" mass="124707">MSSTFEELKALHRLIGTSIEFIERKFADATHIPDLDDDGTGVDDDGRYRTRDGGLYGVYDKKEAGAGLQYPLDANIRENLSSAYASPPPSPCMYAPEGPVTPPGNAPRSPLSPSFTRQHSSPNVNVTPRHKKTDSPSNLASYTQSSPSLLFVRTTHEPPHHHQNGSISTTSTTTAPSMYSQLSQPGSPITPASPFSPMSPIDREDGFGLLDFPSLSAPFDPDSPAERMVQEPDIVDAISRIAGACGQISAIVQLPFLTLCDASMAYHLPSCLRLFEAAHIPEILREAGEEGMETSDISSRCGVERRIICFWRFGRTPSPIIAYPACLTPGSRGGSSPEAKYEGKEGGIAAFVGMCTDELFKASSYMTEAFLLSPNETTTHGREPENAPFTFAFGLCAGEDDYCRGSAVFSGDGRKKGTSRASQEKIPFFPWLEGHGLNAHVGGTNPNHFRFARFAKAMEGTTSWETPGAVLQAFDWNLLEPGSVVVDVGGGIGSTTDTLTTASENCGWGLRFVLQDREVVIERAMQYWAKNWPQRLESGMVTLQEHDFFKPQVSRAPAVYILRVILHDWSEVFARKILLQLRESAGPHTTLLCGDFILPLACPDSFGVSGSVPGIDVDGAVLSHAPAPLLANMGKASANAFNMDLTMQCTFNSQERTLRETFALMESAGWKITRLNKCPGSWFFWIVAEPTEVPVPRLGRAASRLAHGTSPIASPSAFSDDDAEDMLRREELEMIGRASSRCGTPTFGSRVDFPSLAPTKGPMSKLSRGLLTRGGAAMRKFGFGRTSTTATSAQGFAPSGLKHPKRPSPLTLAASASTASLASPAAGSPRVASSRPSGVFHRTRGLSVSQPTSSSSSPAPSTQQTPLTPASPRLPSILRRSSHAHLTGHHAAAAASSASLLRPTPEKRHARNPSLTSTIMSDALEVPASPAPAKVVKRRGSFATLSDQISSIISRSGTPDSPRSPTLLRKSVSRRGSLANLSPKYEEPVPPLPTANPAFLGMAGPSTSGIPVSMSGIPVPSSPVTVRNLSSSSPSPLAPGRARKSSVSHLTLTPKFKIGGRKRSESIMSTNVPAGASLSNNANGARLDFGKLVDQESERTLPMPPRIGALLDASPMLDAPAMFDAAPMLERPPMLQAPVILGKGSPKTEKRSSGHGKRWSRTWSPED</sequence>
<evidence type="ECO:0000259" key="5">
    <source>
        <dbReference type="Pfam" id="PF00891"/>
    </source>
</evidence>
<protein>
    <recommendedName>
        <fullName evidence="5">O-methyltransferase C-terminal domain-containing protein</fullName>
    </recommendedName>
</protein>
<dbReference type="STRING" id="97359.A0A550C157"/>
<dbReference type="Proteomes" id="UP000320762">
    <property type="component" value="Unassembled WGS sequence"/>
</dbReference>